<name>A0AAU7N0M3_9FLAO</name>
<dbReference type="InterPro" id="IPR026341">
    <property type="entry name" value="T9SS_type_B"/>
</dbReference>
<dbReference type="Pfam" id="PF13585">
    <property type="entry name" value="CHU_C"/>
    <property type="match status" value="1"/>
</dbReference>
<proteinExistence type="predicted"/>
<dbReference type="EMBL" id="CP157804">
    <property type="protein sequence ID" value="XBQ24184.1"/>
    <property type="molecule type" value="Genomic_DNA"/>
</dbReference>
<gene>
    <name evidence="2" type="ORF">ABNE31_04515</name>
</gene>
<sequence length="1305" mass="139288">MIRLLLNHFFNALKSLQVQTSFMVNPARTKSVVSFVLLMGLMSNTSIFGQTEVDTWYSADRAVNSAPLPNGQLQLFTPLAPADGTPVTWWYDLVDFNDPDKQDAVQHPSNVLNFLLPHPDGFEHSFGSPSFLTPVGSAPGVPTLRRNHMNFNPSIEFDGSGVGDGLYLRPISRGEITLFIVFQAQGAGNTAETQRLLFGGDIENHHSSTTNISVGIADGNRFSVGRTWDGDGGGWFQSGSVDLLGAPTIGTMIRDVDTDGSQQDERFMSFVNGLADIDELRIHSRAEQNLYLYNSLGKHFNSNDSNRNLTGNIAEVLLADGPLDASNRARVESYLAIKYGITLNRAGQLGSIDGNLGYPYLAADGTVIWDPTLNSNIYKFDIAGLGRDRYQDNNGSNPDLRYNLHQRISKSVNAQAIVTMSNNTDFIGDNLEQTRPIIDNTTSSGESLTTTSYLHNYLIWASDRGSVNQTAVELPTGYSVRIEREWQIQKTVSPGGVDPINNVSVRVDLLGSDMLSNPNCGTLVLLIDNDGDGDFLTGTLTSIPATSVDGANNAYFDNVTFEHTQVFTIAFLDDEDPTASDQVSTVCDTPPAVDPDVIDDETDNCGIASVTFISETTDNLSNPETIVRTYRVTDIYGNFIDVTHTIYVYTSPVVDEPADVSACNSYVLPPLTTGSYFTGSGGTGTPLSAGDVITSTQTIYVYAATGPVPCTDEHSFTVNIDGANEAGTPTDLALCEGDATAYDLSAQLAGEDAGGTWTDVDDAFGNGANSVVADPANMDFNAIAPGTYRFTYTVSSTGACPDDSATVEVNIDGANEAGTPTDLALCEGDATAYDLSAQLAGEDAGGTWTDVDDAFGNGANSVVADPANMDFNAIAPGTYRFTYTVSSTGACPDDSATVEVNIDGANEAGTPTDLALCEGDATAYDLSAQLAGEDAGGTWTDVDDAFGNGANSVVADPANMDFNAIAPGTYRFTYTVSSTGACPDDSATVEVNITIQPDAGDDGAMTICEGSSVTAADLFAQLGGTPDVGGTWTPAPAGPGVYTYTVAANGNCSTSAMAQVTVIEENIGAFVEPVYTCEGGNSISNSILVTLADPSIADNLMYALDSTNPNDFVLNPDFFNIGAGEHTLFIMSNSGCLFDFAFTIDTIDPLQLSLSSESINQITANATGGTVPYTYYFEDENGTTANTYTIDRNGAFFVRVVDSNGCEAIATITLNLVDISIPNFFTPNNDGQNDFWKPRNTEGFPDIETYIFDRYGRKIWIIGPLDQGWDGTYESRPLPSGDYWYIVRLNDGTGREYVGNFTLYR</sequence>
<evidence type="ECO:0000313" key="2">
    <source>
        <dbReference type="EMBL" id="XBQ24184.1"/>
    </source>
</evidence>
<reference evidence="2" key="1">
    <citation type="submission" date="2024-05" db="EMBL/GenBank/DDBJ databases">
        <title>Draft Genome Sequences of Flagellimonas sp. MMG031 and Marinobacter sp. MMG032 Isolated from the dinoflagellate Symbiodinium pilosum.</title>
        <authorList>
            <person name="Shikuma N.J."/>
            <person name="Farrell M.V."/>
        </authorList>
    </citation>
    <scope>NUCLEOTIDE SEQUENCE</scope>
    <source>
        <strain evidence="2">MMG031</strain>
    </source>
</reference>
<dbReference type="RefSeq" id="WP_349352520.1">
    <property type="nucleotide sequence ID" value="NZ_CP157804.1"/>
</dbReference>
<evidence type="ECO:0000259" key="1">
    <source>
        <dbReference type="Pfam" id="PF26628"/>
    </source>
</evidence>
<protein>
    <submittedName>
        <fullName evidence="2">T9SS type B sorting domain-containing protein</fullName>
    </submittedName>
</protein>
<accession>A0AAU7N0M3</accession>
<organism evidence="2">
    <name type="scientific">Flagellimonas sp. MMG031</name>
    <dbReference type="NCBI Taxonomy" id="3158549"/>
    <lineage>
        <taxon>Bacteria</taxon>
        <taxon>Pseudomonadati</taxon>
        <taxon>Bacteroidota</taxon>
        <taxon>Flavobacteriia</taxon>
        <taxon>Flavobacteriales</taxon>
        <taxon>Flavobacteriaceae</taxon>
        <taxon>Flagellimonas</taxon>
    </lineage>
</organism>
<dbReference type="InterPro" id="IPR058515">
    <property type="entry name" value="DUF8202"/>
</dbReference>
<dbReference type="NCBIfam" id="TIGR04131">
    <property type="entry name" value="Bac_Flav_CTERM"/>
    <property type="match status" value="1"/>
</dbReference>
<dbReference type="KEGG" id="fld:ABNE31_04515"/>
<dbReference type="Pfam" id="PF26628">
    <property type="entry name" value="DUF8202"/>
    <property type="match status" value="1"/>
</dbReference>
<feature type="domain" description="DUF8202" evidence="1">
    <location>
        <begin position="328"/>
        <end position="563"/>
    </location>
</feature>